<keyword evidence="4" id="KW-1185">Reference proteome</keyword>
<reference evidence="3" key="1">
    <citation type="submission" date="2014-01" db="EMBL/GenBank/DDBJ databases">
        <title>The genome of the white-rot fungus Pycnoporus cinnabarinus: a basidiomycete model with a versatile arsenal for lignocellulosic biomass breakdown.</title>
        <authorList>
            <person name="Levasseur A."/>
            <person name="Lomascolo A."/>
            <person name="Ruiz-Duenas F.J."/>
            <person name="Uzan E."/>
            <person name="Piumi F."/>
            <person name="Kues U."/>
            <person name="Ram A.F.J."/>
            <person name="Murat C."/>
            <person name="Haon M."/>
            <person name="Benoit I."/>
            <person name="Arfi Y."/>
            <person name="Chevret D."/>
            <person name="Drula E."/>
            <person name="Kwon M.J."/>
            <person name="Gouret P."/>
            <person name="Lesage-Meessen L."/>
            <person name="Lombard V."/>
            <person name="Mariette J."/>
            <person name="Noirot C."/>
            <person name="Park J."/>
            <person name="Patyshakuliyeva A."/>
            <person name="Wieneger R.A.B."/>
            <person name="Wosten H.A.B."/>
            <person name="Martin F."/>
            <person name="Coutinho P.M."/>
            <person name="de Vries R."/>
            <person name="Martinez A.T."/>
            <person name="Klopp C."/>
            <person name="Pontarotti P."/>
            <person name="Henrissat B."/>
            <person name="Record E."/>
        </authorList>
    </citation>
    <scope>NUCLEOTIDE SEQUENCE [LARGE SCALE GENOMIC DNA]</scope>
    <source>
        <strain evidence="3">BRFM137</strain>
    </source>
</reference>
<feature type="compositionally biased region" description="Basic and acidic residues" evidence="1">
    <location>
        <begin position="731"/>
        <end position="741"/>
    </location>
</feature>
<gene>
    <name evidence="3" type="ORF">BN946_scf184499.g18</name>
</gene>
<dbReference type="InterPro" id="IPR040976">
    <property type="entry name" value="Pkinase_fungal"/>
</dbReference>
<dbReference type="AlphaFoldDB" id="A0A060S7X1"/>
<dbReference type="Proteomes" id="UP000029665">
    <property type="component" value="Unassembled WGS sequence"/>
</dbReference>
<protein>
    <recommendedName>
        <fullName evidence="2">Fungal-type protein kinase domain-containing protein</fullName>
    </recommendedName>
</protein>
<evidence type="ECO:0000259" key="2">
    <source>
        <dbReference type="Pfam" id="PF17667"/>
    </source>
</evidence>
<name>A0A060S7X1_PYCCI</name>
<evidence type="ECO:0000313" key="4">
    <source>
        <dbReference type="Proteomes" id="UP000029665"/>
    </source>
</evidence>
<proteinExistence type="predicted"/>
<accession>A0A060S7X1</accession>
<feature type="region of interest" description="Disordered" evidence="1">
    <location>
        <begin position="731"/>
        <end position="753"/>
    </location>
</feature>
<feature type="region of interest" description="Disordered" evidence="1">
    <location>
        <begin position="1"/>
        <end position="30"/>
    </location>
</feature>
<dbReference type="OMA" id="ENTRIMY"/>
<feature type="compositionally biased region" description="Basic and acidic residues" evidence="1">
    <location>
        <begin position="19"/>
        <end position="28"/>
    </location>
</feature>
<evidence type="ECO:0000313" key="3">
    <source>
        <dbReference type="EMBL" id="CDO68493.1"/>
    </source>
</evidence>
<organism evidence="3 4">
    <name type="scientific">Pycnoporus cinnabarinus</name>
    <name type="common">Cinnabar-red polypore</name>
    <name type="synonym">Trametes cinnabarina</name>
    <dbReference type="NCBI Taxonomy" id="5643"/>
    <lineage>
        <taxon>Eukaryota</taxon>
        <taxon>Fungi</taxon>
        <taxon>Dikarya</taxon>
        <taxon>Basidiomycota</taxon>
        <taxon>Agaricomycotina</taxon>
        <taxon>Agaricomycetes</taxon>
        <taxon>Polyporales</taxon>
        <taxon>Polyporaceae</taxon>
        <taxon>Trametes</taxon>
    </lineage>
</organism>
<dbReference type="Pfam" id="PF17667">
    <property type="entry name" value="Pkinase_fungal"/>
    <property type="match status" value="2"/>
</dbReference>
<dbReference type="OrthoDB" id="5569250at2759"/>
<feature type="domain" description="Fungal-type protein kinase" evidence="2">
    <location>
        <begin position="257"/>
        <end position="359"/>
    </location>
</feature>
<feature type="domain" description="Fungal-type protein kinase" evidence="2">
    <location>
        <begin position="371"/>
        <end position="587"/>
    </location>
</feature>
<dbReference type="STRING" id="5643.A0A060S7X1"/>
<evidence type="ECO:0000256" key="1">
    <source>
        <dbReference type="SAM" id="MobiDB-lite"/>
    </source>
</evidence>
<comment type="caution">
    <text evidence="3">The sequence shown here is derived from an EMBL/GenBank/DDBJ whole genome shotgun (WGS) entry which is preliminary data.</text>
</comment>
<sequence>MSSSEQPRTPSPAPAQETSDVKADRTSEAEVSSAVERLATVKPDASFFEDHLKACPLSVVKRIEKRKDVHIWVAEICRVKSRELDLYQPVASLLSEISEKVFKYLQNTKDKGRLHLPKRRIMFLDHHTHVPTHFPVGRVDDKPDIIGATGREHGYQIADDGTYEGVPYHCIETVVEAKAIYGPDGQAQATRYAFNIQQARPDRPGFYCLSISPGKFQVIYSSPLGVLASEHKPWSDFQSLCAYVYSLYDPPDGHVLYDRTITPIEPCTQPLGKPTWTIKTQDETYSGASIIFLGDPWARRTTVFRIKKGDRGSVVIKESYFDCKRRFEEAELLTRIHEHGFLPGVVRYISAEDVKNGEDPIILTAKDGSMKKRKRRIVLADIGYDLTLAKSVNDLLKAIYDALEVHRTLARDRRVLHRDMSIFNLLMYPTLARCPQGRYSQNFPPLIDDILDGALRTPGQRKARCLIIDLDNAASLVEAQANVIPEELRCRTGTPAYIARNVAGGALYTSRATLSWPLKMPQLSDTAKDLYVKAYGEARYRRYNDSANTVHGGVPPEETVFETMERADGMPFYHRWEYDAESVFWTMYSALLRVVPLASPEETAESRLLLNQNWKRLYEHTIPETRDEDDSRNPLLDQKLSKVVRTFLPEMHKVGKLVYQIANHVFPSYAVMTPPPPHDDHLHEAMQRLILEYLVENRDNPIPLMQGSLRPVETGDSPVVNRGIYGETIMDSRGEKRRLDPDAPQPVRRLTRSSASIHDEPTVIKDGFNPPFQFLEQVNE</sequence>
<dbReference type="EMBL" id="CCBP010000019">
    <property type="protein sequence ID" value="CDO68493.1"/>
    <property type="molecule type" value="Genomic_DNA"/>
</dbReference>
<dbReference type="HOGENOM" id="CLU_016820_0_0_1"/>